<dbReference type="KEGG" id="vfi:VF_A0875"/>
<protein>
    <submittedName>
        <fullName evidence="2">Toxin coregulated pilin subunit TcpA</fullName>
    </submittedName>
</protein>
<dbReference type="Proteomes" id="UP000000537">
    <property type="component" value="Chromosome II"/>
</dbReference>
<evidence type="ECO:0000313" key="2">
    <source>
        <dbReference type="EMBL" id="AAW87945.1"/>
    </source>
</evidence>
<dbReference type="AlphaFoldDB" id="Q5DZ51"/>
<evidence type="ECO:0000313" key="3">
    <source>
        <dbReference type="Proteomes" id="UP000000537"/>
    </source>
</evidence>
<name>Q5DZ51_ALIF1</name>
<dbReference type="SUPFAM" id="SSF54523">
    <property type="entry name" value="Pili subunits"/>
    <property type="match status" value="1"/>
</dbReference>
<dbReference type="STRING" id="312309.VF_A0875"/>
<keyword evidence="1" id="KW-1133">Transmembrane helix</keyword>
<reference evidence="2 3" key="2">
    <citation type="journal article" date="2008" name="BMC Genomics">
        <title>Comparative genomics-based investigation of resequencing targets in Vibrio fischeri: focus on point miscalls and artefactual expansions.</title>
        <authorList>
            <person name="Mandel M.J."/>
            <person name="Stabb E.V."/>
            <person name="Ruby E.G."/>
        </authorList>
    </citation>
    <scope>NUCLEOTIDE SEQUENCE [LARGE SCALE GENOMIC DNA]</scope>
    <source>
        <strain evidence="3">ATCC 700601 / ES114</strain>
    </source>
</reference>
<keyword evidence="3" id="KW-1185">Reference proteome</keyword>
<sequence>MNLKKQRGMTLLEVIIVLGIMGVISAGVVILAQRAIDNQNVSKLSQALNTIQTAMVQTYRSKQSYPDVLQDAVKAKKLTDALVSMGRVTESDLINPFTGAPMLIFTAKDNKAANRGFAIKVSDLSKDQCTSLISNSADLFSFIEVQNRGTAMAADFYVDPDATKSVGVIKSTKGGAKTLDLTNLDHISALCGGPGAGDSYFDVFVGNR</sequence>
<gene>
    <name evidence="2" type="primary">tcpA</name>
    <name evidence="2" type="ordered locus">VF_A0875</name>
</gene>
<dbReference type="InterPro" id="IPR045584">
    <property type="entry name" value="Pilin-like"/>
</dbReference>
<accession>Q5DZ51</accession>
<dbReference type="eggNOG" id="COG2165">
    <property type="taxonomic scope" value="Bacteria"/>
</dbReference>
<reference evidence="2 3" key="1">
    <citation type="journal article" date="2005" name="Proc. Natl. Acad. Sci. U.S.A.">
        <title>Complete genome sequence of Vibrio fischeri: a symbiotic bacterium with pathogenic congeners.</title>
        <authorList>
            <person name="Ruby E.G."/>
            <person name="Urbanowski M."/>
            <person name="Campbell J."/>
            <person name="Dunn A."/>
            <person name="Faini M."/>
            <person name="Gunsalus R."/>
            <person name="Lostroh P."/>
            <person name="Lupp C."/>
            <person name="McCann J."/>
            <person name="Millikan D."/>
            <person name="Schaefer A."/>
            <person name="Stabb E."/>
            <person name="Stevens A."/>
            <person name="Visick K."/>
            <person name="Whistler C."/>
            <person name="Greenberg E.P."/>
        </authorList>
    </citation>
    <scope>NUCLEOTIDE SEQUENCE [LARGE SCALE GENOMIC DNA]</scope>
    <source>
        <strain evidence="3">ATCC 700601 / ES114</strain>
    </source>
</reference>
<dbReference type="InterPro" id="IPR010271">
    <property type="entry name" value="TcpA"/>
</dbReference>
<dbReference type="Pfam" id="PF07963">
    <property type="entry name" value="N_methyl"/>
    <property type="match status" value="1"/>
</dbReference>
<dbReference type="NCBIfam" id="TIGR02532">
    <property type="entry name" value="IV_pilin_GFxxxE"/>
    <property type="match status" value="1"/>
</dbReference>
<dbReference type="HOGENOM" id="CLU_1320422_0_0_6"/>
<dbReference type="GeneID" id="54166193"/>
<organism evidence="2 3">
    <name type="scientific">Aliivibrio fischeri (strain ATCC 700601 / ES114)</name>
    <name type="common">Vibrio fischeri</name>
    <dbReference type="NCBI Taxonomy" id="312309"/>
    <lineage>
        <taxon>Bacteria</taxon>
        <taxon>Pseudomonadati</taxon>
        <taxon>Pseudomonadota</taxon>
        <taxon>Gammaproteobacteria</taxon>
        <taxon>Vibrionales</taxon>
        <taxon>Vibrionaceae</taxon>
        <taxon>Aliivibrio</taxon>
    </lineage>
</organism>
<dbReference type="InterPro" id="IPR012902">
    <property type="entry name" value="N_methyl_site"/>
</dbReference>
<dbReference type="Gene3D" id="3.30.1690.10">
    <property type="entry name" value="TcpA-like pilin"/>
    <property type="match status" value="1"/>
</dbReference>
<dbReference type="EMBL" id="CP000021">
    <property type="protein sequence ID" value="AAW87945.1"/>
    <property type="molecule type" value="Genomic_DNA"/>
</dbReference>
<dbReference type="RefSeq" id="WP_011263692.1">
    <property type="nucleotide sequence ID" value="NC_006841.2"/>
</dbReference>
<keyword evidence="1" id="KW-0472">Membrane</keyword>
<proteinExistence type="predicted"/>
<dbReference type="OrthoDB" id="5916911at2"/>
<feature type="transmembrane region" description="Helical" evidence="1">
    <location>
        <begin position="12"/>
        <end position="32"/>
    </location>
</feature>
<dbReference type="GO" id="GO:0043230">
    <property type="term" value="C:extracellular organelle"/>
    <property type="evidence" value="ECO:0007669"/>
    <property type="project" value="InterPro"/>
</dbReference>
<dbReference type="EnsemblBacteria" id="AAW87945">
    <property type="protein sequence ID" value="AAW87945"/>
    <property type="gene ID" value="VF_A0875"/>
</dbReference>
<evidence type="ECO:0000256" key="1">
    <source>
        <dbReference type="SAM" id="Phobius"/>
    </source>
</evidence>
<dbReference type="GO" id="GO:0009289">
    <property type="term" value="C:pilus"/>
    <property type="evidence" value="ECO:0007669"/>
    <property type="project" value="InterPro"/>
</dbReference>
<keyword evidence="1" id="KW-0812">Transmembrane</keyword>
<dbReference type="PATRIC" id="fig|312309.11.peg.3475"/>
<dbReference type="Pfam" id="PF05946">
    <property type="entry name" value="TcpA"/>
    <property type="match status" value="1"/>
</dbReference>
<dbReference type="PROSITE" id="PS00409">
    <property type="entry name" value="PROKAR_NTER_METHYL"/>
    <property type="match status" value="1"/>
</dbReference>